<dbReference type="RefSeq" id="WP_340270374.1">
    <property type="nucleotide sequence ID" value="NZ_JBBEOG010000006.1"/>
</dbReference>
<gene>
    <name evidence="3" type="ORF">ACFPJ6_18075</name>
</gene>
<evidence type="ECO:0000313" key="4">
    <source>
        <dbReference type="Proteomes" id="UP001596122"/>
    </source>
</evidence>
<evidence type="ECO:0000313" key="3">
    <source>
        <dbReference type="EMBL" id="MFC5382677.1"/>
    </source>
</evidence>
<name>A0ABW0GRR9_9MICO</name>
<comment type="caution">
    <text evidence="3">The sequence shown here is derived from an EMBL/GenBank/DDBJ whole genome shotgun (WGS) entry which is preliminary data.</text>
</comment>
<evidence type="ECO:0000256" key="2">
    <source>
        <dbReference type="SAM" id="MobiDB-lite"/>
    </source>
</evidence>
<protein>
    <submittedName>
        <fullName evidence="3">Asp23/Gls24 family envelope stress response protein</fullName>
    </submittedName>
</protein>
<dbReference type="PANTHER" id="PTHR34297">
    <property type="entry name" value="HYPOTHETICAL CYTOSOLIC PROTEIN-RELATED"/>
    <property type="match status" value="1"/>
</dbReference>
<sequence length="164" mass="16511">MAQARTDSPTSTTSTTTSGSTGLAVSGGGSSALDSPQGRTTIADTVVSKIAGIAARDVVGVHALGGSGTRAVAALRERIPGGRTNVSQGVAVEVGERQAAVDVDIVAEYGVAIADLAAGIRQNVISAVERMTGLEVTEVNIVVHDVYLDTGEEDDAPAEAPRVQ</sequence>
<accession>A0ABW0GRR9</accession>
<feature type="compositionally biased region" description="Low complexity" evidence="2">
    <location>
        <begin position="1"/>
        <end position="24"/>
    </location>
</feature>
<dbReference type="Proteomes" id="UP001596122">
    <property type="component" value="Unassembled WGS sequence"/>
</dbReference>
<evidence type="ECO:0000256" key="1">
    <source>
        <dbReference type="ARBA" id="ARBA00005721"/>
    </source>
</evidence>
<dbReference type="PANTHER" id="PTHR34297:SF3">
    <property type="entry name" value="ALKALINE SHOCK PROTEIN 23"/>
    <property type="match status" value="1"/>
</dbReference>
<comment type="similarity">
    <text evidence="1">Belongs to the asp23 family.</text>
</comment>
<reference evidence="4" key="1">
    <citation type="journal article" date="2019" name="Int. J. Syst. Evol. Microbiol.">
        <title>The Global Catalogue of Microorganisms (GCM) 10K type strain sequencing project: providing services to taxonomists for standard genome sequencing and annotation.</title>
        <authorList>
            <consortium name="The Broad Institute Genomics Platform"/>
            <consortium name="The Broad Institute Genome Sequencing Center for Infectious Disease"/>
            <person name="Wu L."/>
            <person name="Ma J."/>
        </authorList>
    </citation>
    <scope>NUCLEOTIDE SEQUENCE [LARGE SCALE GENOMIC DNA]</scope>
    <source>
        <strain evidence="4">CCUG 43114</strain>
    </source>
</reference>
<organism evidence="3 4">
    <name type="scientific">Aquipuribacter nitratireducens</name>
    <dbReference type="NCBI Taxonomy" id="650104"/>
    <lineage>
        <taxon>Bacteria</taxon>
        <taxon>Bacillati</taxon>
        <taxon>Actinomycetota</taxon>
        <taxon>Actinomycetes</taxon>
        <taxon>Micrococcales</taxon>
        <taxon>Intrasporangiaceae</taxon>
        <taxon>Aquipuribacter</taxon>
    </lineage>
</organism>
<feature type="region of interest" description="Disordered" evidence="2">
    <location>
        <begin position="1"/>
        <end position="37"/>
    </location>
</feature>
<dbReference type="InterPro" id="IPR005531">
    <property type="entry name" value="Asp23"/>
</dbReference>
<proteinExistence type="inferred from homology"/>
<keyword evidence="4" id="KW-1185">Reference proteome</keyword>
<dbReference type="EMBL" id="JBHSLD010000028">
    <property type="protein sequence ID" value="MFC5382677.1"/>
    <property type="molecule type" value="Genomic_DNA"/>
</dbReference>
<dbReference type="Pfam" id="PF03780">
    <property type="entry name" value="Asp23"/>
    <property type="match status" value="1"/>
</dbReference>